<name>A0A3L6F018_MAIZE</name>
<feature type="compositionally biased region" description="Basic and acidic residues" evidence="7">
    <location>
        <begin position="25"/>
        <end position="37"/>
    </location>
</feature>
<feature type="domain" description="FMN-dependent dehydrogenase" evidence="8">
    <location>
        <begin position="270"/>
        <end position="302"/>
    </location>
</feature>
<dbReference type="InterPro" id="IPR013785">
    <property type="entry name" value="Aldolase_TIM"/>
</dbReference>
<dbReference type="EMBL" id="NCVQ01000005">
    <property type="protein sequence ID" value="PWZ26642.1"/>
    <property type="molecule type" value="Genomic_DNA"/>
</dbReference>
<evidence type="ECO:0000256" key="6">
    <source>
        <dbReference type="ARBA" id="ARBA00036241"/>
    </source>
</evidence>
<evidence type="ECO:0000256" key="2">
    <source>
        <dbReference type="ARBA" id="ARBA00004923"/>
    </source>
</evidence>
<dbReference type="GO" id="GO:0003973">
    <property type="term" value="F:(S)-2-hydroxy-acid oxidase activity"/>
    <property type="evidence" value="ECO:0007669"/>
    <property type="project" value="UniProtKB-EC"/>
</dbReference>
<sequence>MGEVAPVIPVTRRRTMSRKAAGAVEADRPAEDVSEEKTSKITIALNQEAEAVAVASKEEKGLGLLSKPKLADIGWPRRRCRQCGARRLLVATDAAFWRMVVHGDGRLNGISIGTRLTRVNRRRDAVARLLFCCEACSTNVYYTILYWFGSEHFVVVNHLEVCLVKCALFIKIVFRTGCTVPLRLYHFLNIVYKTREYEFLRLTSLGVIGALVKLFQLPELFDDQVMHRCCQFLWADLIPCRTQQSSIIFLHDSKMSQVAAATPQTTAIRADQKLPKMAYDYYASGAEDEWTLQENMEAFSRILSSG</sequence>
<dbReference type="PANTHER" id="PTHR10578:SF107">
    <property type="entry name" value="2-HYDROXYACID OXIDASE 1"/>
    <property type="match status" value="1"/>
</dbReference>
<feature type="region of interest" description="Disordered" evidence="7">
    <location>
        <begin position="16"/>
        <end position="37"/>
    </location>
</feature>
<dbReference type="Gene3D" id="3.20.20.70">
    <property type="entry name" value="Aldolase class I"/>
    <property type="match status" value="1"/>
</dbReference>
<dbReference type="AlphaFoldDB" id="A0A3L6F018"/>
<proteinExistence type="predicted"/>
<evidence type="ECO:0000313" key="9">
    <source>
        <dbReference type="EMBL" id="PWZ26642.1"/>
    </source>
</evidence>
<gene>
    <name evidence="9" type="primary">GLO5_1</name>
    <name evidence="9" type="ORF">Zm00014a_028532</name>
</gene>
<evidence type="ECO:0000256" key="4">
    <source>
        <dbReference type="ARBA" id="ARBA00022630"/>
    </source>
</evidence>
<comment type="catalytic activity">
    <reaction evidence="6">
        <text>glycolate + O2 = glyoxylate + H2O2</text>
        <dbReference type="Rhea" id="RHEA:25311"/>
        <dbReference type="ChEBI" id="CHEBI:15379"/>
        <dbReference type="ChEBI" id="CHEBI:16240"/>
        <dbReference type="ChEBI" id="CHEBI:29805"/>
        <dbReference type="ChEBI" id="CHEBI:36655"/>
        <dbReference type="EC" id="1.1.3.15"/>
    </reaction>
    <physiologicalReaction direction="left-to-right" evidence="6">
        <dbReference type="Rhea" id="RHEA:25312"/>
    </physiologicalReaction>
</comment>
<keyword evidence="4" id="KW-0285">Flavoprotein</keyword>
<organism evidence="9 10">
    <name type="scientific">Zea mays</name>
    <name type="common">Maize</name>
    <dbReference type="NCBI Taxonomy" id="4577"/>
    <lineage>
        <taxon>Eukaryota</taxon>
        <taxon>Viridiplantae</taxon>
        <taxon>Streptophyta</taxon>
        <taxon>Embryophyta</taxon>
        <taxon>Tracheophyta</taxon>
        <taxon>Spermatophyta</taxon>
        <taxon>Magnoliopsida</taxon>
        <taxon>Liliopsida</taxon>
        <taxon>Poales</taxon>
        <taxon>Poaceae</taxon>
        <taxon>PACMAD clade</taxon>
        <taxon>Panicoideae</taxon>
        <taxon>Andropogonodae</taxon>
        <taxon>Andropogoneae</taxon>
        <taxon>Tripsacinae</taxon>
        <taxon>Zea</taxon>
    </lineage>
</organism>
<dbReference type="GO" id="GO:0009854">
    <property type="term" value="P:oxidative photosynthetic carbon pathway"/>
    <property type="evidence" value="ECO:0007669"/>
    <property type="project" value="UniProtKB-KW"/>
</dbReference>
<dbReference type="Proteomes" id="UP000251960">
    <property type="component" value="Chromosome 4"/>
</dbReference>
<evidence type="ECO:0000313" key="10">
    <source>
        <dbReference type="Proteomes" id="UP000251960"/>
    </source>
</evidence>
<keyword evidence="5" id="KW-0288">FMN</keyword>
<dbReference type="ExpressionAtlas" id="A0A3L6F018">
    <property type="expression patterns" value="baseline"/>
</dbReference>
<dbReference type="InterPro" id="IPR000262">
    <property type="entry name" value="FMN-dep_DH"/>
</dbReference>
<dbReference type="Pfam" id="PF01070">
    <property type="entry name" value="FMN_dh"/>
    <property type="match status" value="1"/>
</dbReference>
<evidence type="ECO:0000256" key="3">
    <source>
        <dbReference type="ARBA" id="ARBA00022594"/>
    </source>
</evidence>
<evidence type="ECO:0000256" key="7">
    <source>
        <dbReference type="SAM" id="MobiDB-lite"/>
    </source>
</evidence>
<evidence type="ECO:0000256" key="1">
    <source>
        <dbReference type="ARBA" id="ARBA00001917"/>
    </source>
</evidence>
<keyword evidence="3" id="KW-0323">Glycolate pathway</keyword>
<dbReference type="PANTHER" id="PTHR10578">
    <property type="entry name" value="S -2-HYDROXY-ACID OXIDASE-RELATED"/>
    <property type="match status" value="1"/>
</dbReference>
<accession>A0A3L6F018</accession>
<protein>
    <submittedName>
        <fullName evidence="9">Peroxisomal (S)-2-hydroxy-acid oxidase GLO5</fullName>
    </submittedName>
</protein>
<comment type="pathway">
    <text evidence="2">Photosynthesis; photorespiration; glycine from 2-phosphoglycolate: step 2/3.</text>
</comment>
<dbReference type="InterPro" id="IPR011989">
    <property type="entry name" value="ARM-like"/>
</dbReference>
<comment type="caution">
    <text evidence="9">The sequence shown here is derived from an EMBL/GenBank/DDBJ whole genome shotgun (WGS) entry which is preliminary data.</text>
</comment>
<comment type="cofactor">
    <cofactor evidence="1">
        <name>FMN</name>
        <dbReference type="ChEBI" id="CHEBI:58210"/>
    </cofactor>
</comment>
<evidence type="ECO:0000259" key="8">
    <source>
        <dbReference type="Pfam" id="PF01070"/>
    </source>
</evidence>
<evidence type="ECO:0000256" key="5">
    <source>
        <dbReference type="ARBA" id="ARBA00022643"/>
    </source>
</evidence>
<reference evidence="9 10" key="1">
    <citation type="journal article" date="2018" name="Nat. Genet.">
        <title>Extensive intraspecific gene order and gene structural variations between Mo17 and other maize genomes.</title>
        <authorList>
            <person name="Sun S."/>
            <person name="Zhou Y."/>
            <person name="Chen J."/>
            <person name="Shi J."/>
            <person name="Zhao H."/>
            <person name="Zhao H."/>
            <person name="Song W."/>
            <person name="Zhang M."/>
            <person name="Cui Y."/>
            <person name="Dong X."/>
            <person name="Liu H."/>
            <person name="Ma X."/>
            <person name="Jiao Y."/>
            <person name="Wang B."/>
            <person name="Wei X."/>
            <person name="Stein J.C."/>
            <person name="Glaubitz J.C."/>
            <person name="Lu F."/>
            <person name="Yu G."/>
            <person name="Liang C."/>
            <person name="Fengler K."/>
            <person name="Li B."/>
            <person name="Rafalski A."/>
            <person name="Schnable P.S."/>
            <person name="Ware D.H."/>
            <person name="Buckler E.S."/>
            <person name="Lai J."/>
        </authorList>
    </citation>
    <scope>NUCLEOTIDE SEQUENCE [LARGE SCALE GENOMIC DNA]</scope>
    <source>
        <strain evidence="10">cv. Missouri 17</strain>
        <tissue evidence="9">Seedling</tissue>
    </source>
</reference>
<dbReference type="Gene3D" id="1.25.10.10">
    <property type="entry name" value="Leucine-rich Repeat Variant"/>
    <property type="match status" value="1"/>
</dbReference>